<protein>
    <submittedName>
        <fullName evidence="1">Uncharacterized protein</fullName>
    </submittedName>
</protein>
<dbReference type="EMBL" id="JAHUZN010000008">
    <property type="protein sequence ID" value="KAG8485437.1"/>
    <property type="molecule type" value="Genomic_DNA"/>
</dbReference>
<sequence length="172" mass="19573">MEGSSITHPPMLDNGNYLYWKMQILKPEVEWTNEEERVANAKYNATFAIFCGIDMQDFKHISNCIAFDLGEVYSNSKLVTKVLQSLSERFFVKVTAIEEAKDMKSLKIDESIGSLQTFELNLDESKKVKSKGESNIALQVADEMPIPNAFTIEKLQVHIALLTQNFNKAFKK</sequence>
<dbReference type="Proteomes" id="UP000701853">
    <property type="component" value="Chromosome 8"/>
</dbReference>
<evidence type="ECO:0000313" key="2">
    <source>
        <dbReference type="Proteomes" id="UP000701853"/>
    </source>
</evidence>
<name>A0A8J6CS62_9ROSI</name>
<gene>
    <name evidence="1" type="ORF">CXB51_021635</name>
</gene>
<comment type="caution">
    <text evidence="1">The sequence shown here is derived from an EMBL/GenBank/DDBJ whole genome shotgun (WGS) entry which is preliminary data.</text>
</comment>
<dbReference type="AlphaFoldDB" id="A0A8J6CS62"/>
<accession>A0A8J6CS62</accession>
<organism evidence="1 2">
    <name type="scientific">Gossypium anomalum</name>
    <dbReference type="NCBI Taxonomy" id="47600"/>
    <lineage>
        <taxon>Eukaryota</taxon>
        <taxon>Viridiplantae</taxon>
        <taxon>Streptophyta</taxon>
        <taxon>Embryophyta</taxon>
        <taxon>Tracheophyta</taxon>
        <taxon>Spermatophyta</taxon>
        <taxon>Magnoliopsida</taxon>
        <taxon>eudicotyledons</taxon>
        <taxon>Gunneridae</taxon>
        <taxon>Pentapetalae</taxon>
        <taxon>rosids</taxon>
        <taxon>malvids</taxon>
        <taxon>Malvales</taxon>
        <taxon>Malvaceae</taxon>
        <taxon>Malvoideae</taxon>
        <taxon>Gossypium</taxon>
    </lineage>
</organism>
<keyword evidence="2" id="KW-1185">Reference proteome</keyword>
<proteinExistence type="predicted"/>
<dbReference type="OrthoDB" id="995043at2759"/>
<reference evidence="1 2" key="1">
    <citation type="journal article" date="2021" name="bioRxiv">
        <title>The Gossypium anomalum genome as a resource for cotton improvement and evolutionary analysis of hybrid incompatibility.</title>
        <authorList>
            <person name="Grover C.E."/>
            <person name="Yuan D."/>
            <person name="Arick M.A."/>
            <person name="Miller E.R."/>
            <person name="Hu G."/>
            <person name="Peterson D.G."/>
            <person name="Wendel J.F."/>
            <person name="Udall J.A."/>
        </authorList>
    </citation>
    <scope>NUCLEOTIDE SEQUENCE [LARGE SCALE GENOMIC DNA]</scope>
    <source>
        <strain evidence="1">JFW-Udall</strain>
        <tissue evidence="1">Leaf</tissue>
    </source>
</reference>
<evidence type="ECO:0000313" key="1">
    <source>
        <dbReference type="EMBL" id="KAG8485437.1"/>
    </source>
</evidence>